<keyword evidence="2" id="KW-1185">Reference proteome</keyword>
<gene>
    <name evidence="1" type="ORF">LG45_16330</name>
</gene>
<dbReference type="AlphaFoldDB" id="A0A095UWM6"/>
<reference evidence="1 2" key="1">
    <citation type="submission" date="2014-09" db="EMBL/GenBank/DDBJ databases">
        <title>Whole Genome Shotgun of Flavobacterium aquatile LMG 4008.</title>
        <authorList>
            <person name="Gale A.N."/>
            <person name="Pipes S.E."/>
            <person name="Newman J.D."/>
        </authorList>
    </citation>
    <scope>NUCLEOTIDE SEQUENCE [LARGE SCALE GENOMIC DNA]</scope>
    <source>
        <strain evidence="1 2">LMG 4008</strain>
    </source>
</reference>
<dbReference type="OrthoDB" id="459260at2"/>
<dbReference type="Proteomes" id="UP000029554">
    <property type="component" value="Unassembled WGS sequence"/>
</dbReference>
<dbReference type="eggNOG" id="COG1418">
    <property type="taxonomic scope" value="Bacteria"/>
</dbReference>
<evidence type="ECO:0000313" key="2">
    <source>
        <dbReference type="Proteomes" id="UP000029554"/>
    </source>
</evidence>
<name>A0A095UWM6_9FLAO</name>
<dbReference type="STRING" id="1453498.LG45_16330"/>
<comment type="caution">
    <text evidence="1">The sequence shown here is derived from an EMBL/GenBank/DDBJ whole genome shotgun (WGS) entry which is preliminary data.</text>
</comment>
<dbReference type="EMBL" id="JRHH01000006">
    <property type="protein sequence ID" value="KGD66980.1"/>
    <property type="molecule type" value="Genomic_DNA"/>
</dbReference>
<protein>
    <recommendedName>
        <fullName evidence="3">Phosphohydrolase</fullName>
    </recommendedName>
</protein>
<sequence length="176" mass="20977">MNYSYQIIDELLSHYKSVIGIDFNRYRNHVSRIYSYCKLMDNDTKNDEKYAIAAVFHDIGIWTDQTFDYLNPSIEQAKKYLIATNKQDWIEEITLMINWHHKMSSYRNSDYKTIEIFRKADWIDVSQGVLKFEVKSADIKFLNQQLPSLGFHAFLMKSTLKNLFKNPLNPLPMFKR</sequence>
<accession>A0A095UWM6</accession>
<proteinExistence type="predicted"/>
<organism evidence="1 2">
    <name type="scientific">Flavobacterium aquatile LMG 4008 = ATCC 11947</name>
    <dbReference type="NCBI Taxonomy" id="1453498"/>
    <lineage>
        <taxon>Bacteria</taxon>
        <taxon>Pseudomonadati</taxon>
        <taxon>Bacteroidota</taxon>
        <taxon>Flavobacteriia</taxon>
        <taxon>Flavobacteriales</taxon>
        <taxon>Flavobacteriaceae</taxon>
        <taxon>Flavobacterium</taxon>
    </lineage>
</organism>
<evidence type="ECO:0008006" key="3">
    <source>
        <dbReference type="Google" id="ProtNLM"/>
    </source>
</evidence>
<dbReference type="SUPFAM" id="SSF109604">
    <property type="entry name" value="HD-domain/PDEase-like"/>
    <property type="match status" value="1"/>
</dbReference>
<evidence type="ECO:0000313" key="1">
    <source>
        <dbReference type="EMBL" id="KGD66980.1"/>
    </source>
</evidence>
<dbReference type="RefSeq" id="WP_035129083.1">
    <property type="nucleotide sequence ID" value="NZ_JRHH01000006.1"/>
</dbReference>
<dbReference type="Gene3D" id="1.10.3210.10">
    <property type="entry name" value="Hypothetical protein af1432"/>
    <property type="match status" value="1"/>
</dbReference>